<organism evidence="16 17">
    <name type="scientific">Tilletiopsis washingtonensis</name>
    <dbReference type="NCBI Taxonomy" id="58919"/>
    <lineage>
        <taxon>Eukaryota</taxon>
        <taxon>Fungi</taxon>
        <taxon>Dikarya</taxon>
        <taxon>Basidiomycota</taxon>
        <taxon>Ustilaginomycotina</taxon>
        <taxon>Exobasidiomycetes</taxon>
        <taxon>Entylomatales</taxon>
        <taxon>Entylomatales incertae sedis</taxon>
        <taxon>Tilletiopsis</taxon>
    </lineage>
</organism>
<dbReference type="PANTHER" id="PTHR47959:SF20">
    <property type="entry name" value="RNA HELICASE"/>
    <property type="match status" value="1"/>
</dbReference>
<evidence type="ECO:0000256" key="11">
    <source>
        <dbReference type="RuleBase" id="RU000492"/>
    </source>
</evidence>
<dbReference type="PROSITE" id="PS51195">
    <property type="entry name" value="Q_MOTIF"/>
    <property type="match status" value="1"/>
</dbReference>
<proteinExistence type="inferred from homology"/>
<dbReference type="CDD" id="cd18787">
    <property type="entry name" value="SF2_C_DEAD"/>
    <property type="match status" value="1"/>
</dbReference>
<name>A0A316ZJ10_9BASI</name>
<keyword evidence="5 11" id="KW-0347">Helicase</keyword>
<dbReference type="OrthoDB" id="10261904at2759"/>
<feature type="short sequence motif" description="Q motif" evidence="10">
    <location>
        <begin position="41"/>
        <end position="69"/>
    </location>
</feature>
<evidence type="ECO:0000256" key="9">
    <source>
        <dbReference type="ARBA" id="ARBA00024350"/>
    </source>
</evidence>
<comment type="subcellular location">
    <subcellularLocation>
        <location evidence="1">Nucleus</location>
    </subcellularLocation>
</comment>
<sequence>MSDSESATSASSAASSSGSASPEPVASSSRLEAAAADERVPSFAELGVHPSICEAAATMNFKAPTPIQAQAIPEALAGCDVIGLAQTGSGKTAAFSIPILHALWDDPQPLFAAILAPTRELAYQIAQQIEALGSVIGVRCATIVGGMDMMTQSIALSKRPHIVVATPGRLQDHLENTKGFSLRNLKYLVMDEADRLLDMDFGPVIDKLLQAIPRERRTMLFSATMTTKVAKLQRASLKNPVRVEVGTKYQTVSTLSQHYLFMPFAHKDTYLVHLANEQVGQSALIFTRTVHDAQRLSVLLRMLGFPAIPLHGQLSQTARLGALNKFKAGGRSILVATDVASRGLDIPAVDLVVNYDIPTHSKDYIHRVGRTARAGRSGKSVTLVTQYDVELLQRIEAVIGEKLSEFPGCEKETVMMLAERVGQASREAVREMKEWKGGAGGAGKRKRRGDKDDMDRDDDVVEAGVPGGGASRGGGARRGGGGGRGGRGGGKKSRR</sequence>
<dbReference type="PROSITE" id="PS51194">
    <property type="entry name" value="HELICASE_CTER"/>
    <property type="match status" value="1"/>
</dbReference>
<keyword evidence="3 11" id="KW-0547">Nucleotide-binding</keyword>
<dbReference type="SMART" id="SM00487">
    <property type="entry name" value="DEXDc"/>
    <property type="match status" value="1"/>
</dbReference>
<accession>A0A316ZJ10</accession>
<dbReference type="InterPro" id="IPR014014">
    <property type="entry name" value="RNA_helicase_DEAD_Q_motif"/>
</dbReference>
<evidence type="ECO:0000256" key="3">
    <source>
        <dbReference type="ARBA" id="ARBA00022741"/>
    </source>
</evidence>
<evidence type="ECO:0000256" key="10">
    <source>
        <dbReference type="PROSITE-ProRule" id="PRU00552"/>
    </source>
</evidence>
<dbReference type="InterPro" id="IPR014001">
    <property type="entry name" value="Helicase_ATP-bd"/>
</dbReference>
<dbReference type="Pfam" id="PF00271">
    <property type="entry name" value="Helicase_C"/>
    <property type="match status" value="1"/>
</dbReference>
<evidence type="ECO:0000259" key="15">
    <source>
        <dbReference type="PROSITE" id="PS51195"/>
    </source>
</evidence>
<dbReference type="RefSeq" id="XP_025600604.1">
    <property type="nucleotide sequence ID" value="XM_025744957.1"/>
</dbReference>
<dbReference type="GO" id="GO:0005829">
    <property type="term" value="C:cytosol"/>
    <property type="evidence" value="ECO:0007669"/>
    <property type="project" value="TreeGrafter"/>
</dbReference>
<keyword evidence="4 11" id="KW-0378">Hydrolase</keyword>
<dbReference type="GO" id="GO:0010467">
    <property type="term" value="P:gene expression"/>
    <property type="evidence" value="ECO:0007669"/>
    <property type="project" value="UniProtKB-ARBA"/>
</dbReference>
<keyword evidence="7" id="KW-0694">RNA-binding</keyword>
<feature type="region of interest" description="Disordered" evidence="12">
    <location>
        <begin position="1"/>
        <end position="32"/>
    </location>
</feature>
<evidence type="ECO:0000256" key="7">
    <source>
        <dbReference type="ARBA" id="ARBA00022884"/>
    </source>
</evidence>
<evidence type="ECO:0000313" key="17">
    <source>
        <dbReference type="Proteomes" id="UP000245946"/>
    </source>
</evidence>
<evidence type="ECO:0000259" key="14">
    <source>
        <dbReference type="PROSITE" id="PS51194"/>
    </source>
</evidence>
<dbReference type="EMBL" id="KZ819285">
    <property type="protein sequence ID" value="PWO00326.1"/>
    <property type="molecule type" value="Genomic_DNA"/>
</dbReference>
<dbReference type="Pfam" id="PF00270">
    <property type="entry name" value="DEAD"/>
    <property type="match status" value="1"/>
</dbReference>
<dbReference type="CDD" id="cd17954">
    <property type="entry name" value="DEADc_DDX47"/>
    <property type="match status" value="1"/>
</dbReference>
<protein>
    <submittedName>
        <fullName evidence="16">DEAD-domain-containing protein</fullName>
    </submittedName>
</protein>
<keyword evidence="17" id="KW-1185">Reference proteome</keyword>
<comment type="similarity">
    <text evidence="9">Belongs to the DEAD box helicase family. DDX47/RRP3 subfamily.</text>
</comment>
<dbReference type="PROSITE" id="PS00039">
    <property type="entry name" value="DEAD_ATP_HELICASE"/>
    <property type="match status" value="1"/>
</dbReference>
<dbReference type="Proteomes" id="UP000245946">
    <property type="component" value="Unassembled WGS sequence"/>
</dbReference>
<dbReference type="InterPro" id="IPR044765">
    <property type="entry name" value="DDX47/Rrp3_DEADc"/>
</dbReference>
<dbReference type="GO" id="GO:0005524">
    <property type="term" value="F:ATP binding"/>
    <property type="evidence" value="ECO:0007669"/>
    <property type="project" value="UniProtKB-KW"/>
</dbReference>
<dbReference type="InterPro" id="IPR000629">
    <property type="entry name" value="RNA-helicase_DEAD-box_CS"/>
</dbReference>
<dbReference type="GO" id="GO:0003723">
    <property type="term" value="F:RNA binding"/>
    <property type="evidence" value="ECO:0007669"/>
    <property type="project" value="UniProtKB-KW"/>
</dbReference>
<evidence type="ECO:0000256" key="8">
    <source>
        <dbReference type="ARBA" id="ARBA00023242"/>
    </source>
</evidence>
<evidence type="ECO:0000256" key="12">
    <source>
        <dbReference type="SAM" id="MobiDB-lite"/>
    </source>
</evidence>
<dbReference type="SMART" id="SM00490">
    <property type="entry name" value="HELICc"/>
    <property type="match status" value="1"/>
</dbReference>
<dbReference type="InterPro" id="IPR011545">
    <property type="entry name" value="DEAD/DEAH_box_helicase_dom"/>
</dbReference>
<feature type="domain" description="Helicase C-terminal" evidence="14">
    <location>
        <begin position="266"/>
        <end position="414"/>
    </location>
</feature>
<feature type="region of interest" description="Disordered" evidence="12">
    <location>
        <begin position="429"/>
        <end position="495"/>
    </location>
</feature>
<evidence type="ECO:0000313" key="16">
    <source>
        <dbReference type="EMBL" id="PWO00326.1"/>
    </source>
</evidence>
<evidence type="ECO:0000256" key="1">
    <source>
        <dbReference type="ARBA" id="ARBA00004123"/>
    </source>
</evidence>
<feature type="domain" description="Helicase ATP-binding" evidence="13">
    <location>
        <begin position="72"/>
        <end position="243"/>
    </location>
</feature>
<dbReference type="AlphaFoldDB" id="A0A316ZJ10"/>
<dbReference type="GO" id="GO:0042254">
    <property type="term" value="P:ribosome biogenesis"/>
    <property type="evidence" value="ECO:0007669"/>
    <property type="project" value="UniProtKB-KW"/>
</dbReference>
<keyword evidence="8" id="KW-0539">Nucleus</keyword>
<feature type="domain" description="DEAD-box RNA helicase Q" evidence="15">
    <location>
        <begin position="41"/>
        <end position="69"/>
    </location>
</feature>
<dbReference type="InterPro" id="IPR001650">
    <property type="entry name" value="Helicase_C-like"/>
</dbReference>
<dbReference type="STRING" id="58919.A0A316ZJ10"/>
<evidence type="ECO:0000259" key="13">
    <source>
        <dbReference type="PROSITE" id="PS51192"/>
    </source>
</evidence>
<dbReference type="Gene3D" id="3.40.50.300">
    <property type="entry name" value="P-loop containing nucleotide triphosphate hydrolases"/>
    <property type="match status" value="2"/>
</dbReference>
<evidence type="ECO:0000256" key="4">
    <source>
        <dbReference type="ARBA" id="ARBA00022801"/>
    </source>
</evidence>
<dbReference type="GO" id="GO:0003724">
    <property type="term" value="F:RNA helicase activity"/>
    <property type="evidence" value="ECO:0007669"/>
    <property type="project" value="InterPro"/>
</dbReference>
<feature type="compositionally biased region" description="Low complexity" evidence="12">
    <location>
        <begin position="1"/>
        <end position="29"/>
    </location>
</feature>
<dbReference type="GeneID" id="37272501"/>
<dbReference type="SUPFAM" id="SSF52540">
    <property type="entry name" value="P-loop containing nucleoside triphosphate hydrolases"/>
    <property type="match status" value="1"/>
</dbReference>
<dbReference type="PROSITE" id="PS51192">
    <property type="entry name" value="HELICASE_ATP_BIND_1"/>
    <property type="match status" value="1"/>
</dbReference>
<evidence type="ECO:0000256" key="5">
    <source>
        <dbReference type="ARBA" id="ARBA00022806"/>
    </source>
</evidence>
<keyword evidence="6 11" id="KW-0067">ATP-binding</keyword>
<reference evidence="16 17" key="1">
    <citation type="journal article" date="2018" name="Mol. Biol. Evol.">
        <title>Broad Genomic Sampling Reveals a Smut Pathogenic Ancestry of the Fungal Clade Ustilaginomycotina.</title>
        <authorList>
            <person name="Kijpornyongpan T."/>
            <person name="Mondo S.J."/>
            <person name="Barry K."/>
            <person name="Sandor L."/>
            <person name="Lee J."/>
            <person name="Lipzen A."/>
            <person name="Pangilinan J."/>
            <person name="LaButti K."/>
            <person name="Hainaut M."/>
            <person name="Henrissat B."/>
            <person name="Grigoriev I.V."/>
            <person name="Spatafora J.W."/>
            <person name="Aime M.C."/>
        </authorList>
    </citation>
    <scope>NUCLEOTIDE SEQUENCE [LARGE SCALE GENOMIC DNA]</scope>
    <source>
        <strain evidence="16 17">MCA 4186</strain>
    </source>
</reference>
<gene>
    <name evidence="16" type="ORF">FA09DRAFT_358425</name>
</gene>
<evidence type="ECO:0000256" key="2">
    <source>
        <dbReference type="ARBA" id="ARBA00022517"/>
    </source>
</evidence>
<feature type="compositionally biased region" description="Gly residues" evidence="12">
    <location>
        <begin position="465"/>
        <end position="488"/>
    </location>
</feature>
<dbReference type="InterPro" id="IPR050079">
    <property type="entry name" value="DEAD_box_RNA_helicase"/>
</dbReference>
<dbReference type="PANTHER" id="PTHR47959">
    <property type="entry name" value="ATP-DEPENDENT RNA HELICASE RHLE-RELATED"/>
    <property type="match status" value="1"/>
</dbReference>
<dbReference type="InterPro" id="IPR027417">
    <property type="entry name" value="P-loop_NTPase"/>
</dbReference>
<dbReference type="GO" id="GO:0005634">
    <property type="term" value="C:nucleus"/>
    <property type="evidence" value="ECO:0007669"/>
    <property type="project" value="UniProtKB-SubCell"/>
</dbReference>
<evidence type="ECO:0000256" key="6">
    <source>
        <dbReference type="ARBA" id="ARBA00022840"/>
    </source>
</evidence>
<dbReference type="GO" id="GO:0016787">
    <property type="term" value="F:hydrolase activity"/>
    <property type="evidence" value="ECO:0007669"/>
    <property type="project" value="UniProtKB-KW"/>
</dbReference>
<keyword evidence="2" id="KW-0690">Ribosome biogenesis</keyword>